<evidence type="ECO:0000313" key="3">
    <source>
        <dbReference type="Proteomes" id="UP000009009"/>
    </source>
</evidence>
<sequence>MIKYKQIKKRQRDNEISIFLMACLPKLREPLHDKFGDLRDVHPLKVIKSCKSKMSQSQSSSTSTAPVARGKRNFRKNSNEGCVICGANHRLSGCALLKKKIPEAKICNMDF</sequence>
<dbReference type="HOGENOM" id="CLU_2159856_0_0_1"/>
<dbReference type="EMBL" id="AGVY01000202">
    <property type="protein sequence ID" value="EHN02563.1"/>
    <property type="molecule type" value="Genomic_DNA"/>
</dbReference>
<dbReference type="OrthoDB" id="4071533at2759"/>
<feature type="compositionally biased region" description="Low complexity" evidence="1">
    <location>
        <begin position="52"/>
        <end position="64"/>
    </location>
</feature>
<evidence type="ECO:0000256" key="1">
    <source>
        <dbReference type="SAM" id="MobiDB-lite"/>
    </source>
</evidence>
<comment type="caution">
    <text evidence="2">The sequence shown here is derived from an EMBL/GenBank/DDBJ whole genome shotgun (WGS) entry which is preliminary data.</text>
</comment>
<name>H0GUF4_SACCK</name>
<protein>
    <submittedName>
        <fullName evidence="2">Uncharacterized protein</fullName>
    </submittedName>
</protein>
<accession>H0GUF4</accession>
<keyword evidence="3" id="KW-1185">Reference proteome</keyword>
<gene>
    <name evidence="2" type="ORF">VIN7_6942</name>
</gene>
<feature type="region of interest" description="Disordered" evidence="1">
    <location>
        <begin position="52"/>
        <end position="72"/>
    </location>
</feature>
<dbReference type="Proteomes" id="UP000009009">
    <property type="component" value="Unassembled WGS sequence"/>
</dbReference>
<proteinExistence type="predicted"/>
<organism evidence="2 3">
    <name type="scientific">Saccharomyces cerevisiae x Saccharomyces kudriavzevii (strain VIN7)</name>
    <name type="common">Yeast</name>
    <dbReference type="NCBI Taxonomy" id="1095631"/>
    <lineage>
        <taxon>Eukaryota</taxon>
        <taxon>Fungi</taxon>
        <taxon>Dikarya</taxon>
        <taxon>Ascomycota</taxon>
        <taxon>Saccharomycotina</taxon>
        <taxon>Saccharomycetes</taxon>
        <taxon>Saccharomycetales</taxon>
        <taxon>Saccharomycetaceae</taxon>
        <taxon>Saccharomyces</taxon>
    </lineage>
</organism>
<dbReference type="AlphaFoldDB" id="H0GUF4"/>
<evidence type="ECO:0000313" key="2">
    <source>
        <dbReference type="EMBL" id="EHN02563.1"/>
    </source>
</evidence>
<reference evidence="2 3" key="1">
    <citation type="journal article" date="2012" name="FEMS Yeast Res.">
        <title>The genome sequence of the wine yeast VIN7 reveals an allotriploid hybrid genome with Saccharomyces cerevisiae and Saccharomyces kudriavzevii origins.</title>
        <authorList>
            <person name="Borneman A.R."/>
            <person name="Desany B.A."/>
            <person name="Riches D."/>
            <person name="Affourtit J.P."/>
            <person name="Forgan A.H."/>
            <person name="Pretorius I.S."/>
            <person name="Egholm M."/>
            <person name="Chambers P.J."/>
        </authorList>
    </citation>
    <scope>NUCLEOTIDE SEQUENCE [LARGE SCALE GENOMIC DNA]</scope>
    <source>
        <strain evidence="2 3">VIN7</strain>
    </source>
</reference>